<dbReference type="SUPFAM" id="SSF53590">
    <property type="entry name" value="Nucleoside hydrolase"/>
    <property type="match status" value="1"/>
</dbReference>
<evidence type="ECO:0000313" key="4">
    <source>
        <dbReference type="EMBL" id="MBE1877348.1"/>
    </source>
</evidence>
<accession>A0ABR9N112</accession>
<organism evidence="4 5">
    <name type="scientific">Myceligenerans pegani</name>
    <dbReference type="NCBI Taxonomy" id="2776917"/>
    <lineage>
        <taxon>Bacteria</taxon>
        <taxon>Bacillati</taxon>
        <taxon>Actinomycetota</taxon>
        <taxon>Actinomycetes</taxon>
        <taxon>Micrococcales</taxon>
        <taxon>Promicromonosporaceae</taxon>
        <taxon>Myceligenerans</taxon>
    </lineage>
</organism>
<keyword evidence="2" id="KW-0326">Glycosidase</keyword>
<dbReference type="InterPro" id="IPR023186">
    <property type="entry name" value="IUNH"/>
</dbReference>
<comment type="caution">
    <text evidence="4">The sequence shown here is derived from an EMBL/GenBank/DDBJ whole genome shotgun (WGS) entry which is preliminary data.</text>
</comment>
<dbReference type="Pfam" id="PF01156">
    <property type="entry name" value="IU_nuc_hydro"/>
    <property type="match status" value="1"/>
</dbReference>
<name>A0ABR9N112_9MICO</name>
<dbReference type="EMBL" id="JADAQT010000099">
    <property type="protein sequence ID" value="MBE1877348.1"/>
    <property type="molecule type" value="Genomic_DNA"/>
</dbReference>
<evidence type="ECO:0000313" key="5">
    <source>
        <dbReference type="Proteomes" id="UP000625527"/>
    </source>
</evidence>
<dbReference type="Gene3D" id="3.90.245.10">
    <property type="entry name" value="Ribonucleoside hydrolase-like"/>
    <property type="match status" value="1"/>
</dbReference>
<evidence type="ECO:0000259" key="3">
    <source>
        <dbReference type="Pfam" id="PF01156"/>
    </source>
</evidence>
<proteinExistence type="predicted"/>
<gene>
    <name evidence="4" type="ORF">IHE71_16785</name>
</gene>
<sequence>MVVMEPVPVIYDSDMDFDDASTLAYLCRAHQRGLIDLRAVTVVDNGIGTPGRTLTHARTLLRGCGLADVPVGAGTDEWVNEPPPEARASVEIILSDVLGDADVPHEPARVTAPALIAATVERSRQPVTILATGPLSNVAAALDRMGPHAVDRRLGRVFAMAGAVDVGGNLFGSTTEGFDNTQEVNAWIDPPATARTVGGVPDERLRLVGLDATNHVPVTDAFVARLAAERDTHEARLVHAIVTHPEVVNLKELGALYWWDPLAAVSLVTGEGVVFETRTLDVVTTGASAGRTVDVPGGTPQRVGVSADPPRFEDLFLAGLNGR</sequence>
<dbReference type="InterPro" id="IPR036452">
    <property type="entry name" value="Ribo_hydro-like"/>
</dbReference>
<keyword evidence="5" id="KW-1185">Reference proteome</keyword>
<evidence type="ECO:0000256" key="1">
    <source>
        <dbReference type="ARBA" id="ARBA00022801"/>
    </source>
</evidence>
<keyword evidence="1 4" id="KW-0378">Hydrolase</keyword>
<dbReference type="GO" id="GO:0016787">
    <property type="term" value="F:hydrolase activity"/>
    <property type="evidence" value="ECO:0007669"/>
    <property type="project" value="UniProtKB-KW"/>
</dbReference>
<dbReference type="PANTHER" id="PTHR12304:SF46">
    <property type="entry name" value="INOSINE-ADENOSINE-GUANOSINE-NUCLEOSIDE HYDROLASE"/>
    <property type="match status" value="1"/>
</dbReference>
<dbReference type="PANTHER" id="PTHR12304">
    <property type="entry name" value="INOSINE-URIDINE PREFERRING NUCLEOSIDE HYDROLASE"/>
    <property type="match status" value="1"/>
</dbReference>
<evidence type="ECO:0000256" key="2">
    <source>
        <dbReference type="ARBA" id="ARBA00023295"/>
    </source>
</evidence>
<dbReference type="RefSeq" id="WP_192863907.1">
    <property type="nucleotide sequence ID" value="NZ_JADAQT010000099.1"/>
</dbReference>
<dbReference type="InterPro" id="IPR001910">
    <property type="entry name" value="Inosine/uridine_hydrolase_dom"/>
</dbReference>
<dbReference type="Proteomes" id="UP000625527">
    <property type="component" value="Unassembled WGS sequence"/>
</dbReference>
<reference evidence="4 5" key="1">
    <citation type="submission" date="2020-10" db="EMBL/GenBank/DDBJ databases">
        <title>Myceligenerans pegani sp. nov., an endophytic actinomycete isolated from Peganum harmala L. in Xinjiang, China.</title>
        <authorList>
            <person name="Xin L."/>
        </authorList>
    </citation>
    <scope>NUCLEOTIDE SEQUENCE [LARGE SCALE GENOMIC DNA]</scope>
    <source>
        <strain evidence="4 5">TRM65318</strain>
    </source>
</reference>
<feature type="domain" description="Inosine/uridine-preferring nucleoside hydrolase" evidence="3">
    <location>
        <begin position="9"/>
        <end position="312"/>
    </location>
</feature>
<protein>
    <submittedName>
        <fullName evidence="4">Nucleoside hydrolase</fullName>
    </submittedName>
</protein>